<dbReference type="EMBL" id="JAGGMS010000001">
    <property type="protein sequence ID" value="MBP2183588.1"/>
    <property type="molecule type" value="Genomic_DNA"/>
</dbReference>
<dbReference type="PROSITE" id="PS00012">
    <property type="entry name" value="PHOSPHOPANTETHEINE"/>
    <property type="match status" value="2"/>
</dbReference>
<dbReference type="PANTHER" id="PTHR45527:SF1">
    <property type="entry name" value="FATTY ACID SYNTHASE"/>
    <property type="match status" value="1"/>
</dbReference>
<dbReference type="Pfam" id="PF00550">
    <property type="entry name" value="PP-binding"/>
    <property type="match status" value="2"/>
</dbReference>
<dbReference type="SUPFAM" id="SSF47336">
    <property type="entry name" value="ACP-like"/>
    <property type="match status" value="2"/>
</dbReference>
<dbReference type="InterPro" id="IPR006162">
    <property type="entry name" value="Ppantetheine_attach_site"/>
</dbReference>
<dbReference type="InterPro" id="IPR025110">
    <property type="entry name" value="AMP-bd_C"/>
</dbReference>
<keyword evidence="3" id="KW-0597">Phosphoprotein</keyword>
<dbReference type="Proteomes" id="UP000741013">
    <property type="component" value="Unassembled WGS sequence"/>
</dbReference>
<dbReference type="InterPro" id="IPR023213">
    <property type="entry name" value="CAT-like_dom_sf"/>
</dbReference>
<gene>
    <name evidence="5" type="ORF">JOM49_005114</name>
</gene>
<dbReference type="InterPro" id="IPR042099">
    <property type="entry name" value="ANL_N_sf"/>
</dbReference>
<evidence type="ECO:0000259" key="4">
    <source>
        <dbReference type="PROSITE" id="PS50075"/>
    </source>
</evidence>
<feature type="domain" description="Carrier" evidence="4">
    <location>
        <begin position="966"/>
        <end position="1040"/>
    </location>
</feature>
<dbReference type="NCBIfam" id="TIGR01733">
    <property type="entry name" value="AA-adenyl-dom"/>
    <property type="match status" value="1"/>
</dbReference>
<comment type="caution">
    <text evidence="5">The sequence shown here is derived from an EMBL/GenBank/DDBJ whole genome shotgun (WGS) entry which is preliminary data.</text>
</comment>
<sequence>MTTGELGAELLRRLTRRTDRAATITPADRSRPLPLSYGQAQLWFLNRLAPDSAEYLLPMAVRLRGRLDEAGLGAALEGIVARHEILRTRYVLDGTEPVQVIDPPGAPVLSTVDAAEAGELVAAEAARGFDLAREWPVRAKLIRLGADDHVLAVTFHHIAADAWSVEQFWRELRAAYETSPVQPPEVQYADFANWQRGQASGATGDRDLEHWRERLAGLEPVELGTDRPRAAVREFAGADVEVPLPGELGERIRRLALRHRATPFMVALTAFQVLLARHTGAADIAVGTVLSGRVLPELRRMIGYGINSLVIRSDCAGERAFGELLDSVRAAVLDAHDHQAVPFARLVDELRPERDLARTPLFQTAVTGHGDREPELGLGELRVEPFGSGQPIAKFDLTLRVYDGSDGSLGLLLNYATALFDERTARRFGRHLVRLLDHATRDEWSPIGALDLLDAGELPVGRAIPGHQVTRCPHEVFEDRACRTPDAVAVVAGEETLTYAELDARANRVAHHLLSVGVGPETLVGVCLPRGPELVPALLGVLKAGAAYVPLDPANPERRLAMIAAGLDLVLTGPGTGDLGFHSGRTLVLGEGYGAFPDGNPGVPVDPDQLMYVIYTSGSTGRPNGVCLSHANAARLMTALEPELAPGPADVWTMAHSYAFDFSVFEMWGALLHGGTLVVVPPEVTRSPRDLLALLVEQRVTVLSQTPSAFRTLAAAATGTEALSLRSVVFGGEKLEVADLRPWADRFGHDRPALLNMYGITETTVHTTVHRMTAVDLAGSPIGTALSDLDVYLLDAAGRPVPWGAAGEIHVAGPGLARGYLGRADLTAARFVPDPFGPPGARMYRSGDLARRRARGLEFLGRADDQVKVRGYRIEPGEIAAALVDHPGVAEAVVVVKDGALVGYHVGGEVPPAELRRHLADRLPEYMLPARFVALERLPLTPNGKLDHRALPEPDATAVASRAYRAPGTPAELRIAEVWSSVLGVSPVGADDGFFDLGGDSIRAVAVAGALHAAGFRLTVRDIFDHRTVARLAAHAAGLGPAPETVLVAPFALLTDADRALLPPGVTDAYPMSQAQTGMVLEMLADDEVNYYHNVTSHRIRDDRPVDRSALRAAADFLVRRHEVLRTSLHLDTYSVPMQLVHDTASLAFSFGDVRGLGEPERDEVLRATVAAERASLFDLAVPGLLRFVVHETGDDGWWLTITECHPILEGWSYHSLLMELVRAYRAIRADREPPSPARPAVRYADFIAAELESLRSAEDRAYWTSITERYRPVPLPFGWGAGGDAVARANYAACRTSDLETGLRALATAADASLKSVLLAAHLAVLSLFGDGEPFHTGLVCDARPELPGADEVLGMYLNTLPFAHEPGAATWRELVARVFAREVELWAHRRFPRPEIQRLAGGGPLVRVHFNYQDFRQVDDDLVATDTGLRTDSRTENALTVASRGGYVVLTGDPRYFVQANLDELAGVYRAVLEAMAADPDGDAGTRYLTAEHRDRYLVSVEQVLAEADGVSRAAVLAEDEHVVGYAVLDDHDLKPDALWQHVDERLPAHLRPTTFMVLDELPADRRLLPRPEHGTAARTDHVAPRNAVERQLAELFCRVLGLGEVGVHEGFYDLGGDSMSAIALIGALRAAGLGFDLRDVLSGRSVAELAERIGIGERARPVAPFALLSEDDRARIPAGITDAYPLTQGQAGMVVEALAGADTPRYHIVGSSRIVDRPLVPDALRRTYEVLISRHETLRTSIELDACSVPVQLVHASAEPPVGYTDLSELDEAAQERALREFLDHERNTPFDLERAPLFRVFAHRFGERGWQLTISQHHAVMDGWSSRLLAKELLELYDLFCRGQEPPARAPAPARYADVVAAELRALASDEHREFWQRLAGVPKLELPAAWGAGAAARPYRVDLSIADLTPGLEALAAEARVPVKSVVLAAHFAVLGALTIAPSFHSGLTFHVRPGLDGADRVHGMHLNVLPIVIERRAEPWTGLIAEVAAAELATWPHRFFPMAAVGREVGGERRLVDVYFSYQDFGRVVVDEPGRIAPEESVAGSNEFPLNVIGNASGLSLRTNTGALRPAEAHRLAEMYRAAFEAMLADPGARWDLADLLPAGERHDLLVLWNSSVVETRPPS</sequence>
<dbReference type="InterPro" id="IPR009081">
    <property type="entry name" value="PP-bd_ACP"/>
</dbReference>
<evidence type="ECO:0000256" key="1">
    <source>
        <dbReference type="ARBA" id="ARBA00001957"/>
    </source>
</evidence>
<keyword evidence="6" id="KW-1185">Reference proteome</keyword>
<dbReference type="SUPFAM" id="SSF52777">
    <property type="entry name" value="CoA-dependent acyltransferases"/>
    <property type="match status" value="6"/>
</dbReference>
<dbReference type="CDD" id="cd19531">
    <property type="entry name" value="LCL_NRPS-like"/>
    <property type="match status" value="1"/>
</dbReference>
<accession>A0ABS4PVY1</accession>
<dbReference type="InterPro" id="IPR020806">
    <property type="entry name" value="PKS_PP-bd"/>
</dbReference>
<organism evidence="5 6">
    <name type="scientific">Amycolatopsis magusensis</name>
    <dbReference type="NCBI Taxonomy" id="882444"/>
    <lineage>
        <taxon>Bacteria</taxon>
        <taxon>Bacillati</taxon>
        <taxon>Actinomycetota</taxon>
        <taxon>Actinomycetes</taxon>
        <taxon>Pseudonocardiales</taxon>
        <taxon>Pseudonocardiaceae</taxon>
        <taxon>Amycolatopsis</taxon>
    </lineage>
</organism>
<dbReference type="PROSITE" id="PS50075">
    <property type="entry name" value="CARRIER"/>
    <property type="match status" value="2"/>
</dbReference>
<protein>
    <submittedName>
        <fullName evidence="5">Amino acid adenylation domain-containing protein</fullName>
    </submittedName>
</protein>
<dbReference type="Gene3D" id="1.10.1200.10">
    <property type="entry name" value="ACP-like"/>
    <property type="match status" value="2"/>
</dbReference>
<proteinExistence type="predicted"/>
<dbReference type="Gene3D" id="3.30.559.10">
    <property type="entry name" value="Chloramphenicol acetyltransferase-like domain"/>
    <property type="match status" value="3"/>
</dbReference>
<dbReference type="InterPro" id="IPR045851">
    <property type="entry name" value="AMP-bd_C_sf"/>
</dbReference>
<dbReference type="Pfam" id="PF00501">
    <property type="entry name" value="AMP-binding"/>
    <property type="match status" value="1"/>
</dbReference>
<dbReference type="Pfam" id="PF13193">
    <property type="entry name" value="AMP-binding_C"/>
    <property type="match status" value="2"/>
</dbReference>
<dbReference type="SMART" id="SM00823">
    <property type="entry name" value="PKS_PP"/>
    <property type="match status" value="2"/>
</dbReference>
<dbReference type="PANTHER" id="PTHR45527">
    <property type="entry name" value="NONRIBOSOMAL PEPTIDE SYNTHETASE"/>
    <property type="match status" value="1"/>
</dbReference>
<dbReference type="InterPro" id="IPR000873">
    <property type="entry name" value="AMP-dep_synth/lig_dom"/>
</dbReference>
<dbReference type="RefSeq" id="WP_209666743.1">
    <property type="nucleotide sequence ID" value="NZ_JAGGMS010000001.1"/>
</dbReference>
<dbReference type="Gene3D" id="3.30.559.30">
    <property type="entry name" value="Nonribosomal peptide synthetase, condensation domain"/>
    <property type="match status" value="3"/>
</dbReference>
<evidence type="ECO:0000313" key="6">
    <source>
        <dbReference type="Proteomes" id="UP000741013"/>
    </source>
</evidence>
<dbReference type="InterPro" id="IPR036736">
    <property type="entry name" value="ACP-like_sf"/>
</dbReference>
<dbReference type="InterPro" id="IPR001242">
    <property type="entry name" value="Condensation_dom"/>
</dbReference>
<feature type="domain" description="Carrier" evidence="4">
    <location>
        <begin position="1586"/>
        <end position="1660"/>
    </location>
</feature>
<dbReference type="SUPFAM" id="SSF56801">
    <property type="entry name" value="Acetyl-CoA synthetase-like"/>
    <property type="match status" value="2"/>
</dbReference>
<name>A0ABS4PVY1_9PSEU</name>
<evidence type="ECO:0000256" key="3">
    <source>
        <dbReference type="ARBA" id="ARBA00022553"/>
    </source>
</evidence>
<comment type="cofactor">
    <cofactor evidence="1">
        <name>pantetheine 4'-phosphate</name>
        <dbReference type="ChEBI" id="CHEBI:47942"/>
    </cofactor>
</comment>
<evidence type="ECO:0000313" key="5">
    <source>
        <dbReference type="EMBL" id="MBP2183588.1"/>
    </source>
</evidence>
<reference evidence="5 6" key="1">
    <citation type="submission" date="2021-03" db="EMBL/GenBank/DDBJ databases">
        <title>Sequencing the genomes of 1000 actinobacteria strains.</title>
        <authorList>
            <person name="Klenk H.-P."/>
        </authorList>
    </citation>
    <scope>NUCLEOTIDE SEQUENCE [LARGE SCALE GENOMIC DNA]</scope>
    <source>
        <strain evidence="5 6">DSM 45510</strain>
    </source>
</reference>
<dbReference type="Pfam" id="PF00668">
    <property type="entry name" value="Condensation"/>
    <property type="match status" value="3"/>
</dbReference>
<dbReference type="Gene3D" id="3.40.50.12780">
    <property type="entry name" value="N-terminal domain of ligase-like"/>
    <property type="match status" value="1"/>
</dbReference>
<dbReference type="CDD" id="cd17643">
    <property type="entry name" value="A_NRPS_Cytc1-like"/>
    <property type="match status" value="1"/>
</dbReference>
<keyword evidence="2" id="KW-0596">Phosphopantetheine</keyword>
<evidence type="ECO:0000256" key="2">
    <source>
        <dbReference type="ARBA" id="ARBA00022450"/>
    </source>
</evidence>
<dbReference type="Gene3D" id="3.30.300.30">
    <property type="match status" value="2"/>
</dbReference>
<dbReference type="InterPro" id="IPR010071">
    <property type="entry name" value="AA_adenyl_dom"/>
</dbReference>